<feature type="non-terminal residue" evidence="1">
    <location>
        <position position="1"/>
    </location>
</feature>
<dbReference type="InterPro" id="IPR009282">
    <property type="entry name" value="DUF937"/>
</dbReference>
<protein>
    <recommendedName>
        <fullName evidence="2">DUF937 domain-containing protein</fullName>
    </recommendedName>
</protein>
<evidence type="ECO:0000313" key="1">
    <source>
        <dbReference type="EMBL" id="GAG21595.1"/>
    </source>
</evidence>
<name>X0VTM1_9ZZZZ</name>
<evidence type="ECO:0008006" key="2">
    <source>
        <dbReference type="Google" id="ProtNLM"/>
    </source>
</evidence>
<gene>
    <name evidence="1" type="ORF">S01H1_53119</name>
</gene>
<dbReference type="EMBL" id="BARS01034380">
    <property type="protein sequence ID" value="GAG21595.1"/>
    <property type="molecule type" value="Genomic_DNA"/>
</dbReference>
<proteinExistence type="predicted"/>
<dbReference type="AlphaFoldDB" id="X0VTM1"/>
<reference evidence="1" key="1">
    <citation type="journal article" date="2014" name="Front. Microbiol.">
        <title>High frequency of phylogenetically diverse reductive dehalogenase-homologous genes in deep subseafloor sedimentary metagenomes.</title>
        <authorList>
            <person name="Kawai M."/>
            <person name="Futagami T."/>
            <person name="Toyoda A."/>
            <person name="Takaki Y."/>
            <person name="Nishi S."/>
            <person name="Hori S."/>
            <person name="Arai W."/>
            <person name="Tsubouchi T."/>
            <person name="Morono Y."/>
            <person name="Uchiyama I."/>
            <person name="Ito T."/>
            <person name="Fujiyama A."/>
            <person name="Inagaki F."/>
            <person name="Takami H."/>
        </authorList>
    </citation>
    <scope>NUCLEOTIDE SEQUENCE</scope>
    <source>
        <strain evidence="1">Expedition CK06-06</strain>
    </source>
</reference>
<sequence length="156" mass="15551">AGLTRNAASSGGAEGLLGALDRDHDGSILDDVMGYLGGGGDLAGGAGILGHILGGRQTNVESAVSRSSGVDLASVAKIMAMVAPLIMGALGTMKRQQGFDASGLAAALGQEERAARQVSPSAVDMFARMLDSDGDGDPMDDIVKMGSGLLGSLFKS</sequence>
<comment type="caution">
    <text evidence="1">The sequence shown here is derived from an EMBL/GenBank/DDBJ whole genome shotgun (WGS) entry which is preliminary data.</text>
</comment>
<accession>X0VTM1</accession>
<organism evidence="1">
    <name type="scientific">marine sediment metagenome</name>
    <dbReference type="NCBI Taxonomy" id="412755"/>
    <lineage>
        <taxon>unclassified sequences</taxon>
        <taxon>metagenomes</taxon>
        <taxon>ecological metagenomes</taxon>
    </lineage>
</organism>
<dbReference type="Pfam" id="PF06078">
    <property type="entry name" value="DUF937"/>
    <property type="match status" value="1"/>
</dbReference>